<dbReference type="Pfam" id="PF00400">
    <property type="entry name" value="WD40"/>
    <property type="match status" value="3"/>
</dbReference>
<evidence type="ECO:0000259" key="3">
    <source>
        <dbReference type="Pfam" id="PF24883"/>
    </source>
</evidence>
<dbReference type="SMART" id="SM00320">
    <property type="entry name" value="WD40"/>
    <property type="match status" value="3"/>
</dbReference>
<evidence type="ECO:0000313" key="5">
    <source>
        <dbReference type="Proteomes" id="UP001211907"/>
    </source>
</evidence>
<dbReference type="InterPro" id="IPR056884">
    <property type="entry name" value="NPHP3-like_N"/>
</dbReference>
<dbReference type="AlphaFoldDB" id="A0AAD5T6K0"/>
<dbReference type="SUPFAM" id="SSF52200">
    <property type="entry name" value="Toll/Interleukin receptor TIR domain"/>
    <property type="match status" value="1"/>
</dbReference>
<name>A0AAD5T6K0_9FUNG</name>
<feature type="repeat" description="WD" evidence="2">
    <location>
        <begin position="861"/>
        <end position="894"/>
    </location>
</feature>
<dbReference type="EMBL" id="JADGJH010000412">
    <property type="protein sequence ID" value="KAJ3129727.1"/>
    <property type="molecule type" value="Genomic_DNA"/>
</dbReference>
<dbReference type="InterPro" id="IPR015943">
    <property type="entry name" value="WD40/YVTN_repeat-like_dom_sf"/>
</dbReference>
<dbReference type="InterPro" id="IPR001680">
    <property type="entry name" value="WD40_rpt"/>
</dbReference>
<gene>
    <name evidence="4" type="ORF">HK100_008463</name>
</gene>
<sequence>MNVLKYVWTFFTEDTPITVKVRDDNVLKMVPIPSSGSHHDFKDTIRNIHNLYDRDFTIKYQDPEGDIMTLGDADRLTNLATLRTIFEVTTLDTKPMNDNSLLMENESMLVMASKNESENFEVMLSYSWVHQSVVLRIKSALEERNFTVWMDVDKMHGNINGSKQCKKELNLADESDKVIVPVRLDMGPFTWSRIICARILYLDLVNVVDEVQWQIAMNRFAEIIRSAIQNAPTGSLSPKLHPSTATPSTFISAATMLPSSLNDLKLWLIPEDLKMEEDISELIRKSLPTTRRWLMDEVDGWQKSTDQTLWITGVAETGKSIIASIDTKRNTADRVLVTFAYQLAQVFQSVLIALHEVQTENPDIVSATSIHLLFKELIVLPLSRVTPSEQRDVVVVLDAVDECGTYNSAQRRDLLYIIYNWSNLPKFVKLVWTSRPDGDILEAMKTKIMPKWLHLDDLRQREDLMKYAVEYMNHLGDRLSSLTLAEIEILTVKLVDNAAGLFVWLFLACEQIRLSFDPADELQSLVILKSGRPYDSMANIYSLTLDRAYQGLSDTFIAIGNQVLGIIVAAKKPISDVVIAELLQISLDEIRIIIRAFRSVLVISDDQVQVLHKSFSDFLRTTLSPYRIDEVKVHLLITGKCLNVLNKSLKFNILGLHADTFHNEIANLNDLCSCIGSHVEYAAAFWILHLIECKIVTKELMDSITTFAKSHLLHWLEMLSLIGQLNKIPTNTADLLDFMEKDQFDDLRMLFVDLRRISMEFQPAISANCLQVYVSALSFCPKNTSLYNQYKHTLNKPRHFPVLVSQNSQSWNACISSKFHDRKYGVCNSICWALDTQLVSGCDDGVVCIFDFFGGTVLHELFGHESPIRAVVSASPHGKIVASGSDDGFIIVWNEKNSFYILGTHAAWVTAVAISFDGKWTASEGTDAKIQVWDHAGGALLDLAKL</sequence>
<dbReference type="PROSITE" id="PS50082">
    <property type="entry name" value="WD_REPEATS_2"/>
    <property type="match status" value="2"/>
</dbReference>
<feature type="repeat" description="WD" evidence="2">
    <location>
        <begin position="902"/>
        <end position="934"/>
    </location>
</feature>
<dbReference type="PROSITE" id="PS50294">
    <property type="entry name" value="WD_REPEATS_REGION"/>
    <property type="match status" value="2"/>
</dbReference>
<keyword evidence="5" id="KW-1185">Reference proteome</keyword>
<dbReference type="Proteomes" id="UP001211907">
    <property type="component" value="Unassembled WGS sequence"/>
</dbReference>
<dbReference type="Gene3D" id="2.130.10.10">
    <property type="entry name" value="YVTN repeat-like/Quinoprotein amine dehydrogenase"/>
    <property type="match status" value="1"/>
</dbReference>
<reference evidence="4" key="1">
    <citation type="submission" date="2020-05" db="EMBL/GenBank/DDBJ databases">
        <title>Phylogenomic resolution of chytrid fungi.</title>
        <authorList>
            <person name="Stajich J.E."/>
            <person name="Amses K."/>
            <person name="Simmons R."/>
            <person name="Seto K."/>
            <person name="Myers J."/>
            <person name="Bonds A."/>
            <person name="Quandt C.A."/>
            <person name="Barry K."/>
            <person name="Liu P."/>
            <person name="Grigoriev I."/>
            <person name="Longcore J.E."/>
            <person name="James T.Y."/>
        </authorList>
    </citation>
    <scope>NUCLEOTIDE SEQUENCE</scope>
    <source>
        <strain evidence="4">JEL0513</strain>
    </source>
</reference>
<keyword evidence="1" id="KW-0677">Repeat</keyword>
<comment type="caution">
    <text evidence="4">The sequence shown here is derived from an EMBL/GenBank/DDBJ whole genome shotgun (WGS) entry which is preliminary data.</text>
</comment>
<evidence type="ECO:0000256" key="2">
    <source>
        <dbReference type="PROSITE-ProRule" id="PRU00221"/>
    </source>
</evidence>
<protein>
    <recommendedName>
        <fullName evidence="3">Nephrocystin 3-like N-terminal domain-containing protein</fullName>
    </recommendedName>
</protein>
<proteinExistence type="predicted"/>
<keyword evidence="2" id="KW-0853">WD repeat</keyword>
<dbReference type="SUPFAM" id="SSF50978">
    <property type="entry name" value="WD40 repeat-like"/>
    <property type="match status" value="1"/>
</dbReference>
<accession>A0AAD5T6K0</accession>
<dbReference type="InterPro" id="IPR036322">
    <property type="entry name" value="WD40_repeat_dom_sf"/>
</dbReference>
<dbReference type="InterPro" id="IPR035897">
    <property type="entry name" value="Toll_tir_struct_dom_sf"/>
</dbReference>
<organism evidence="4 5">
    <name type="scientific">Physocladia obscura</name>
    <dbReference type="NCBI Taxonomy" id="109957"/>
    <lineage>
        <taxon>Eukaryota</taxon>
        <taxon>Fungi</taxon>
        <taxon>Fungi incertae sedis</taxon>
        <taxon>Chytridiomycota</taxon>
        <taxon>Chytridiomycota incertae sedis</taxon>
        <taxon>Chytridiomycetes</taxon>
        <taxon>Chytridiales</taxon>
        <taxon>Chytriomycetaceae</taxon>
        <taxon>Physocladia</taxon>
    </lineage>
</organism>
<dbReference type="PANTHER" id="PTHR10039:SF17">
    <property type="entry name" value="FUNGAL STAND N-TERMINAL GOODBYE DOMAIN-CONTAINING PROTEIN-RELATED"/>
    <property type="match status" value="1"/>
</dbReference>
<evidence type="ECO:0000256" key="1">
    <source>
        <dbReference type="ARBA" id="ARBA00022737"/>
    </source>
</evidence>
<feature type="domain" description="Nephrocystin 3-like N-terminal" evidence="3">
    <location>
        <begin position="326"/>
        <end position="435"/>
    </location>
</feature>
<evidence type="ECO:0000313" key="4">
    <source>
        <dbReference type="EMBL" id="KAJ3129727.1"/>
    </source>
</evidence>
<dbReference type="PANTHER" id="PTHR10039">
    <property type="entry name" value="AMELOGENIN"/>
    <property type="match status" value="1"/>
</dbReference>
<dbReference type="Gene3D" id="3.10.20.90">
    <property type="entry name" value="Phosphatidylinositol 3-kinase Catalytic Subunit, Chain A, domain 1"/>
    <property type="match status" value="1"/>
</dbReference>
<dbReference type="Pfam" id="PF24883">
    <property type="entry name" value="NPHP3_N"/>
    <property type="match status" value="1"/>
</dbReference>
<dbReference type="SUPFAM" id="SSF54277">
    <property type="entry name" value="CAD &amp; PB1 domains"/>
    <property type="match status" value="1"/>
</dbReference>